<comment type="caution">
    <text evidence="1">The sequence shown here is derived from an EMBL/GenBank/DDBJ whole genome shotgun (WGS) entry which is preliminary data.</text>
</comment>
<name>A0A482XJ94_LAOST</name>
<protein>
    <submittedName>
        <fullName evidence="1">Uncharacterized protein</fullName>
    </submittedName>
</protein>
<sequence>MRERGDRGRVGIEQDNRNWRAPASNIRCPLDCSTRYRVRWMKFIKIVAGRRFFTCPRSVGGGSKRDKNLMITDKQSEMQPTKISRYAHLLRTVEKGLIDIGWGQPGQQLRSIVYRLRKRPGGQD</sequence>
<accession>A0A482XJ94</accession>
<organism evidence="1 2">
    <name type="scientific">Laodelphax striatellus</name>
    <name type="common">Small brown planthopper</name>
    <name type="synonym">Delphax striatella</name>
    <dbReference type="NCBI Taxonomy" id="195883"/>
    <lineage>
        <taxon>Eukaryota</taxon>
        <taxon>Metazoa</taxon>
        <taxon>Ecdysozoa</taxon>
        <taxon>Arthropoda</taxon>
        <taxon>Hexapoda</taxon>
        <taxon>Insecta</taxon>
        <taxon>Pterygota</taxon>
        <taxon>Neoptera</taxon>
        <taxon>Paraneoptera</taxon>
        <taxon>Hemiptera</taxon>
        <taxon>Auchenorrhyncha</taxon>
        <taxon>Fulgoroidea</taxon>
        <taxon>Delphacidae</taxon>
        <taxon>Criomorphinae</taxon>
        <taxon>Laodelphax</taxon>
    </lineage>
</organism>
<dbReference type="Proteomes" id="UP000291343">
    <property type="component" value="Unassembled WGS sequence"/>
</dbReference>
<dbReference type="EMBL" id="QKKF02009244">
    <property type="protein sequence ID" value="RZF45351.1"/>
    <property type="molecule type" value="Genomic_DNA"/>
</dbReference>
<evidence type="ECO:0000313" key="1">
    <source>
        <dbReference type="EMBL" id="RZF45351.1"/>
    </source>
</evidence>
<dbReference type="AlphaFoldDB" id="A0A482XJ94"/>
<gene>
    <name evidence="1" type="ORF">LSTR_LSTR002794</name>
</gene>
<dbReference type="InParanoid" id="A0A482XJ94"/>
<proteinExistence type="predicted"/>
<reference evidence="1 2" key="1">
    <citation type="journal article" date="2017" name="Gigascience">
        <title>Genome sequence of the small brown planthopper, Laodelphax striatellus.</title>
        <authorList>
            <person name="Zhu J."/>
            <person name="Jiang F."/>
            <person name="Wang X."/>
            <person name="Yang P."/>
            <person name="Bao Y."/>
            <person name="Zhao W."/>
            <person name="Wang W."/>
            <person name="Lu H."/>
            <person name="Wang Q."/>
            <person name="Cui N."/>
            <person name="Li J."/>
            <person name="Chen X."/>
            <person name="Luo L."/>
            <person name="Yu J."/>
            <person name="Kang L."/>
            <person name="Cui F."/>
        </authorList>
    </citation>
    <scope>NUCLEOTIDE SEQUENCE [LARGE SCALE GENOMIC DNA]</scope>
    <source>
        <strain evidence="1">Lst14</strain>
    </source>
</reference>
<keyword evidence="2" id="KW-1185">Reference proteome</keyword>
<evidence type="ECO:0000313" key="2">
    <source>
        <dbReference type="Proteomes" id="UP000291343"/>
    </source>
</evidence>